<reference evidence="10" key="1">
    <citation type="journal article" date="2011" name="PLoS ONE">
        <title>Ralstonia syzygii, the Blood Disease Bacterium and some Asian R. solanacearum strains form a single genomic species despite divergent lifestyles.</title>
        <authorList>
            <person name="Remenant B."/>
            <person name="de Cambiaire J.C."/>
            <person name="Cellier G."/>
            <person name="Jacobs J.M."/>
            <person name="Mangenot S."/>
            <person name="Barbe V."/>
            <person name="Lajus A."/>
            <person name="Vallenet D."/>
            <person name="Medigue C."/>
            <person name="Fegan M."/>
            <person name="Allen C."/>
            <person name="Prior P."/>
        </authorList>
    </citation>
    <scope>NUCLEOTIDE SEQUENCE</scope>
    <source>
        <strain evidence="10">R24</strain>
    </source>
</reference>
<accession>G3A4A3</accession>
<evidence type="ECO:0000259" key="9">
    <source>
        <dbReference type="PROSITE" id="PS51464"/>
    </source>
</evidence>
<organism evidence="10">
    <name type="scientific">Ralstonia syzygii R24</name>
    <dbReference type="NCBI Taxonomy" id="907261"/>
    <lineage>
        <taxon>Bacteria</taxon>
        <taxon>Pseudomonadati</taxon>
        <taxon>Pseudomonadota</taxon>
        <taxon>Betaproteobacteria</taxon>
        <taxon>Burkholderiales</taxon>
        <taxon>Burkholderiaceae</taxon>
        <taxon>Ralstonia</taxon>
        <taxon>Ralstonia solanacearum species complex</taxon>
    </lineage>
</organism>
<dbReference type="InterPro" id="IPR001347">
    <property type="entry name" value="SIS_dom"/>
</dbReference>
<evidence type="ECO:0000256" key="6">
    <source>
        <dbReference type="PROSITE-ProRule" id="PRU00703"/>
    </source>
</evidence>
<dbReference type="PROSITE" id="PS51371">
    <property type="entry name" value="CBS"/>
    <property type="match status" value="2"/>
</dbReference>
<feature type="domain" description="CBS" evidence="8">
    <location>
        <begin position="252"/>
        <end position="310"/>
    </location>
</feature>
<evidence type="ECO:0000256" key="3">
    <source>
        <dbReference type="ARBA" id="ARBA00023122"/>
    </source>
</evidence>
<dbReference type="InterPro" id="IPR004800">
    <property type="entry name" value="KdsD/KpsF-type"/>
</dbReference>
<keyword evidence="10" id="KW-0413">Isomerase</keyword>
<evidence type="ECO:0000256" key="2">
    <source>
        <dbReference type="ARBA" id="ARBA00022737"/>
    </source>
</evidence>
<dbReference type="PANTHER" id="PTHR42745:SF1">
    <property type="entry name" value="ARABINOSE 5-PHOSPHATE ISOMERASE KDSD"/>
    <property type="match status" value="1"/>
</dbReference>
<dbReference type="EMBL" id="FR854088">
    <property type="protein sequence ID" value="CCA88732.1"/>
    <property type="molecule type" value="Genomic_DNA"/>
</dbReference>
<dbReference type="Pfam" id="PF00571">
    <property type="entry name" value="CBS"/>
    <property type="match status" value="2"/>
</dbReference>
<dbReference type="SMART" id="SM00116">
    <property type="entry name" value="CBS"/>
    <property type="match status" value="2"/>
</dbReference>
<dbReference type="NCBIfam" id="TIGR00393">
    <property type="entry name" value="kpsF"/>
    <property type="match status" value="1"/>
</dbReference>
<evidence type="ECO:0000256" key="5">
    <source>
        <dbReference type="PIRSR" id="PIRSR004692-3"/>
    </source>
</evidence>
<dbReference type="PIRSF" id="PIRSF004692">
    <property type="entry name" value="KdsD_KpsF"/>
    <property type="match status" value="1"/>
</dbReference>
<feature type="domain" description="SIS" evidence="9">
    <location>
        <begin position="83"/>
        <end position="226"/>
    </location>
</feature>
<evidence type="ECO:0000256" key="7">
    <source>
        <dbReference type="SAM" id="MobiDB-lite"/>
    </source>
</evidence>
<feature type="compositionally biased region" description="Basic residues" evidence="7">
    <location>
        <begin position="1"/>
        <end position="14"/>
    </location>
</feature>
<dbReference type="GO" id="GO:1901135">
    <property type="term" value="P:carbohydrate derivative metabolic process"/>
    <property type="evidence" value="ECO:0007669"/>
    <property type="project" value="InterPro"/>
</dbReference>
<evidence type="ECO:0000256" key="4">
    <source>
        <dbReference type="PIRSR" id="PIRSR004692-2"/>
    </source>
</evidence>
<dbReference type="Pfam" id="PF01380">
    <property type="entry name" value="SIS"/>
    <property type="match status" value="1"/>
</dbReference>
<dbReference type="Gene3D" id="3.10.580.10">
    <property type="entry name" value="CBS-domain"/>
    <property type="match status" value="1"/>
</dbReference>
<keyword evidence="2" id="KW-0677">Repeat</keyword>
<dbReference type="InterPro" id="IPR035474">
    <property type="entry name" value="SIS_Kpsf"/>
</dbReference>
<dbReference type="Gene3D" id="3.40.50.10490">
    <property type="entry name" value="Glucose-6-phosphate isomerase like protein, domain 1"/>
    <property type="match status" value="1"/>
</dbReference>
<dbReference type="InterPro" id="IPR050986">
    <property type="entry name" value="GutQ/KpsF_isomerases"/>
</dbReference>
<keyword evidence="4" id="KW-0862">Zinc</keyword>
<keyword evidence="4" id="KW-0479">Metal-binding</keyword>
<feature type="site" description="Catalytically relevant" evidence="5">
    <location>
        <position position="235"/>
    </location>
</feature>
<feature type="region of interest" description="Disordered" evidence="7">
    <location>
        <begin position="1"/>
        <end position="32"/>
    </location>
</feature>
<evidence type="ECO:0000256" key="1">
    <source>
        <dbReference type="ARBA" id="ARBA00008165"/>
    </source>
</evidence>
<sequence length="371" mass="39300">MIGGRPSRHSKAVRPHAPSAPPQAKPRRALGGRGQGQSLLYFAAMIANFNPDRALALAQQTFDIEAQAVLGLKSQVSADFARAVEMVLRCTGRVVVSGIGKSGHIARKVAATLASTGTPAFFVHPAEASHGDLGMVTRDDVFIGFSNSGEVSELTAILPLVKRLGAKLIAVTGNPQSSLAQHADIVLNSRVEVEACPLNLAPTASTTAQMALGDALAVALLDARGFGADDFARSHPGGSLGRKLLTHVRDVMRQGDAVPRVTEDTPLSQALMEITRKGMAMTAVVDAEGRAVGVFTDGDLRRLLETPRDWRAVPIHEVMHRNPRAVGPDQLAVEAVEVMETHRINQLLVVDAAGQLSGALHIHDLTRAKVI</sequence>
<evidence type="ECO:0000259" key="8">
    <source>
        <dbReference type="PROSITE" id="PS51371"/>
    </source>
</evidence>
<feature type="domain" description="CBS" evidence="8">
    <location>
        <begin position="319"/>
        <end position="371"/>
    </location>
</feature>
<gene>
    <name evidence="10" type="primary">kdsD</name>
    <name evidence="10" type="ORF">RALSY_30485</name>
</gene>
<keyword evidence="3 6" id="KW-0129">CBS domain</keyword>
<dbReference type="GO" id="GO:0005975">
    <property type="term" value="P:carbohydrate metabolic process"/>
    <property type="evidence" value="ECO:0007669"/>
    <property type="project" value="InterPro"/>
</dbReference>
<dbReference type="AlphaFoldDB" id="G3A4A3"/>
<protein>
    <submittedName>
        <fullName evidence="10">Arabinose-5-phosphate isomerase</fullName>
        <ecNumber evidence="10">5.3.1.13</ecNumber>
    </submittedName>
</protein>
<dbReference type="GO" id="GO:0046872">
    <property type="term" value="F:metal ion binding"/>
    <property type="evidence" value="ECO:0007669"/>
    <property type="project" value="UniProtKB-KW"/>
</dbReference>
<feature type="site" description="Catalytically relevant" evidence="5">
    <location>
        <position position="153"/>
    </location>
</feature>
<dbReference type="CDD" id="cd05014">
    <property type="entry name" value="SIS_Kpsf"/>
    <property type="match status" value="1"/>
</dbReference>
<feature type="binding site" evidence="4">
    <location>
        <position position="124"/>
    </location>
    <ligand>
        <name>Zn(2+)</name>
        <dbReference type="ChEBI" id="CHEBI:29105"/>
    </ligand>
</feature>
<dbReference type="InterPro" id="IPR046342">
    <property type="entry name" value="CBS_dom_sf"/>
</dbReference>
<dbReference type="GO" id="GO:0019146">
    <property type="term" value="F:arabinose-5-phosphate isomerase activity"/>
    <property type="evidence" value="ECO:0007669"/>
    <property type="project" value="UniProtKB-EC"/>
</dbReference>
<dbReference type="InterPro" id="IPR000644">
    <property type="entry name" value="CBS_dom"/>
</dbReference>
<dbReference type="SUPFAM" id="SSF53697">
    <property type="entry name" value="SIS domain"/>
    <property type="match status" value="1"/>
</dbReference>
<dbReference type="EC" id="5.3.1.13" evidence="10"/>
<dbReference type="PANTHER" id="PTHR42745">
    <property type="match status" value="1"/>
</dbReference>
<feature type="site" description="Catalytically relevant" evidence="5">
    <location>
        <position position="194"/>
    </location>
</feature>
<proteinExistence type="inferred from homology"/>
<name>G3A4A3_9RALS</name>
<reference evidence="10" key="2">
    <citation type="submission" date="2011-04" db="EMBL/GenBank/DDBJ databases">
        <authorList>
            <person name="Genoscope - CEA"/>
        </authorList>
    </citation>
    <scope>NUCLEOTIDE SEQUENCE</scope>
    <source>
        <strain evidence="10">R24</strain>
    </source>
</reference>
<feature type="site" description="Catalytically relevant" evidence="5">
    <location>
        <position position="101"/>
    </location>
</feature>
<dbReference type="FunFam" id="3.40.50.10490:FF:000011">
    <property type="entry name" value="Arabinose 5-phosphate isomerase"/>
    <property type="match status" value="1"/>
</dbReference>
<comment type="similarity">
    <text evidence="1">Belongs to the SIS family. GutQ/KpsF subfamily.</text>
</comment>
<dbReference type="PROSITE" id="PS51464">
    <property type="entry name" value="SIS"/>
    <property type="match status" value="1"/>
</dbReference>
<dbReference type="InterPro" id="IPR046348">
    <property type="entry name" value="SIS_dom_sf"/>
</dbReference>
<dbReference type="CDD" id="cd04604">
    <property type="entry name" value="CBS_pair_SIS_assoc"/>
    <property type="match status" value="1"/>
</dbReference>
<dbReference type="GO" id="GO:0097367">
    <property type="term" value="F:carbohydrate derivative binding"/>
    <property type="evidence" value="ECO:0007669"/>
    <property type="project" value="InterPro"/>
</dbReference>
<evidence type="ECO:0000313" key="10">
    <source>
        <dbReference type="EMBL" id="CCA88732.1"/>
    </source>
</evidence>